<reference evidence="1" key="1">
    <citation type="submission" date="2021-03" db="EMBL/GenBank/DDBJ databases">
        <title>Ottowia sp. 27C isolated from the cloaca of a Giant Asian pond turtle (Heosemys grandis).</title>
        <authorList>
            <person name="Spergser J."/>
            <person name="Busse H.-J."/>
        </authorList>
    </citation>
    <scope>NUCLEOTIDE SEQUENCE</scope>
    <source>
        <strain evidence="1">27C</strain>
    </source>
</reference>
<proteinExistence type="predicted"/>
<dbReference type="KEGG" id="otd:J1M35_20015"/>
<dbReference type="RefSeq" id="WP_208009020.1">
    <property type="nucleotide sequence ID" value="NZ_CP071796.1"/>
</dbReference>
<keyword evidence="2" id="KW-1185">Reference proteome</keyword>
<dbReference type="AlphaFoldDB" id="A0A975H3H3"/>
<name>A0A975H3H3_9BURK</name>
<protein>
    <submittedName>
        <fullName evidence="1">Uncharacterized protein</fullName>
    </submittedName>
</protein>
<organism evidence="1 2">
    <name type="scientific">Ottowia testudinis</name>
    <dbReference type="NCBI Taxonomy" id="2816950"/>
    <lineage>
        <taxon>Bacteria</taxon>
        <taxon>Pseudomonadati</taxon>
        <taxon>Pseudomonadota</taxon>
        <taxon>Betaproteobacteria</taxon>
        <taxon>Burkholderiales</taxon>
        <taxon>Comamonadaceae</taxon>
        <taxon>Ottowia</taxon>
    </lineage>
</organism>
<sequence>MVLQKMSLDHLIFDDEIFLNKTNSPLLVLCESPNSQHTSVILFPPYMCFFAAVSDTYAAFYSGLRDHTFKKMITNDDLYKSFLSWMRSHSIKKDYIPNPFFSSYSGWGGYGSSRKGPMGKKFRTLAYVGKVCSAFVENQFVEPVVGYFSAQIEQFKEWAFIFDERSSGLEKGNEICALKNLNYCLDGDAYKSNLVLNNDQGRSLNAKLRKIVEQIECDERVFPNLPLPDLIRSGGMVSWWMFPGEDRELARERAILRSRIIKKLSFPWFYRRVADGLSAIQDKKVEAINTCGEDGFNEITENLGLYMSEIKKKYPIVDANPFA</sequence>
<accession>A0A975H3H3</accession>
<dbReference type="EMBL" id="CP071796">
    <property type="protein sequence ID" value="QTD45270.1"/>
    <property type="molecule type" value="Genomic_DNA"/>
</dbReference>
<gene>
    <name evidence="1" type="ORF">J1M35_20015</name>
</gene>
<dbReference type="Proteomes" id="UP000663903">
    <property type="component" value="Chromosome"/>
</dbReference>
<evidence type="ECO:0000313" key="1">
    <source>
        <dbReference type="EMBL" id="QTD45270.1"/>
    </source>
</evidence>
<evidence type="ECO:0000313" key="2">
    <source>
        <dbReference type="Proteomes" id="UP000663903"/>
    </source>
</evidence>